<dbReference type="Gene3D" id="2.170.130.10">
    <property type="entry name" value="TonB-dependent receptor, plug domain"/>
    <property type="match status" value="1"/>
</dbReference>
<feature type="compositionally biased region" description="Polar residues" evidence="8">
    <location>
        <begin position="124"/>
        <end position="137"/>
    </location>
</feature>
<keyword evidence="3 7" id="KW-1134">Transmembrane beta strand</keyword>
<feature type="domain" description="TonB-dependent receptor plug" evidence="10">
    <location>
        <begin position="225"/>
        <end position="332"/>
    </location>
</feature>
<dbReference type="Pfam" id="PF07715">
    <property type="entry name" value="Plug"/>
    <property type="match status" value="1"/>
</dbReference>
<evidence type="ECO:0000256" key="2">
    <source>
        <dbReference type="ARBA" id="ARBA00022448"/>
    </source>
</evidence>
<keyword evidence="9" id="KW-1133">Transmembrane helix</keyword>
<dbReference type="InterPro" id="IPR039426">
    <property type="entry name" value="TonB-dep_rcpt-like"/>
</dbReference>
<evidence type="ECO:0000256" key="1">
    <source>
        <dbReference type="ARBA" id="ARBA00004571"/>
    </source>
</evidence>
<evidence type="ECO:0000256" key="3">
    <source>
        <dbReference type="ARBA" id="ARBA00022452"/>
    </source>
</evidence>
<evidence type="ECO:0000313" key="12">
    <source>
        <dbReference type="Proteomes" id="UP001595526"/>
    </source>
</evidence>
<dbReference type="Gene3D" id="2.40.170.20">
    <property type="entry name" value="TonB-dependent receptor, beta-barrel domain"/>
    <property type="match status" value="1"/>
</dbReference>
<dbReference type="EMBL" id="JBHRTA010000016">
    <property type="protein sequence ID" value="MFC3197139.1"/>
    <property type="molecule type" value="Genomic_DNA"/>
</dbReference>
<dbReference type="PROSITE" id="PS00018">
    <property type="entry name" value="EF_HAND_1"/>
    <property type="match status" value="1"/>
</dbReference>
<keyword evidence="5 7" id="KW-0472">Membrane</keyword>
<dbReference type="RefSeq" id="WP_379020544.1">
    <property type="nucleotide sequence ID" value="NZ_JBHRTA010000016.1"/>
</dbReference>
<keyword evidence="11" id="KW-0675">Receptor</keyword>
<keyword evidence="2 7" id="KW-0813">Transport</keyword>
<organism evidence="11 12">
    <name type="scientific">Parapedobacter deserti</name>
    <dbReference type="NCBI Taxonomy" id="1912957"/>
    <lineage>
        <taxon>Bacteria</taxon>
        <taxon>Pseudomonadati</taxon>
        <taxon>Bacteroidota</taxon>
        <taxon>Sphingobacteriia</taxon>
        <taxon>Sphingobacteriales</taxon>
        <taxon>Sphingobacteriaceae</taxon>
        <taxon>Parapedobacter</taxon>
    </lineage>
</organism>
<proteinExistence type="inferred from homology"/>
<dbReference type="Gene3D" id="3.30.1370.130">
    <property type="match status" value="1"/>
</dbReference>
<keyword evidence="6 7" id="KW-0998">Cell outer membrane</keyword>
<dbReference type="InterPro" id="IPR023996">
    <property type="entry name" value="TonB-dep_OMP_SusC/RagA"/>
</dbReference>
<reference evidence="12" key="1">
    <citation type="journal article" date="2019" name="Int. J. Syst. Evol. Microbiol.">
        <title>The Global Catalogue of Microorganisms (GCM) 10K type strain sequencing project: providing services to taxonomists for standard genome sequencing and annotation.</title>
        <authorList>
            <consortium name="The Broad Institute Genomics Platform"/>
            <consortium name="The Broad Institute Genome Sequencing Center for Infectious Disease"/>
            <person name="Wu L."/>
            <person name="Ma J."/>
        </authorList>
    </citation>
    <scope>NUCLEOTIDE SEQUENCE [LARGE SCALE GENOMIC DNA]</scope>
    <source>
        <strain evidence="12">KCTC 52416</strain>
    </source>
</reference>
<comment type="similarity">
    <text evidence="7">Belongs to the TonB-dependent receptor family.</text>
</comment>
<keyword evidence="4 7" id="KW-0812">Transmembrane</keyword>
<dbReference type="InterPro" id="IPR008969">
    <property type="entry name" value="CarboxyPept-like_regulatory"/>
</dbReference>
<protein>
    <submittedName>
        <fullName evidence="11">TonB-dependent receptor</fullName>
    </submittedName>
</protein>
<dbReference type="PROSITE" id="PS52016">
    <property type="entry name" value="TONB_DEPENDENT_REC_3"/>
    <property type="match status" value="1"/>
</dbReference>
<sequence length="1135" mass="125253">MKNYTLSLGNGQPFLNYKSLIIVKTVVVFLLFGAFNMQVNAYAQTVSIDKKDIAIIDVFRELKLQTDFNFICSSAILKETPPLDVHLTNVPLEEALRSILAPHGLIHEREGKNIVVRREKKKPNYSSTRATSQQQMVSGRVTDGNGKPLAGASVTVKGSLTIIATDANGQFTITADRGDLLVFSSVGYAKVEQPVGSSNVINVQLAAQETDLEEVVVIGYGAVAKKDLTGAVSTISGESLQQIPVQRVDQMLQGRAAGVDVKSVNGAPGSGTTIRIRGSRSINASNEPLYVIDGVVDAGDLNTINPADIASIDILKDASAAAIYGSRASNGVIIITTKQGTPGKDKVTAAASYGVSHIPSHPKMLNAEQYIGFINEAYIEMGQPELYPNPDSILRVVGSEGTPWIESVFQTGHFANYDLAVSGGNESLTYRLSGNITDQKGTAIRSSFDRYQVRLNMTKHLNESLRFGVNANYSHYVREPGSNINFGSNEGWSYSHMFLPPTMPMHKGDGTFESYNPSRYVGGGHVNTSVATASLTDAYTKYNDLLATIYGEYDIIAGLTFRSTLGTTVSHSRYNFYRPSYMPLSVVNGQEFGDALSDIYLRSYLLNENTLTFKRAFGEHSLNAVGGFTYQRRNSERLYVRGGGLTNDIIRWNDFASVPQDQRNTISNYNDNTQSSFVARLAYDYGKKYYLTLTGRYDGASNFALRHKWAFFPSAAFKWRIIEEEFMKQLKGNTLSDLALRLSYGTSGNQGIANYQSLATLSSDPHSYVFGGVPRLGYTQGRLENRDLRWEKSRQLNIGADASFLNGRIQLSTNYYQTETRDLLLTVQIPRQTGYANRLVNLGKTNSRGFEFEVRGDVIKRPDFTWNAVVNLSTNQQEVTDIGPLVRVLLDDNGYGAQTNFLEIGVPIGAAYGVKYEGTWKNQAEIDAELAKPAGERTLVSNSNFYRPGKPRYADTNGDGVLNIDDYHYLGTPHPKRFGGFGSTFSYKAVALDFFFNFAHGHSMFNNMEFFAGTGTYLTNQMSYMADRWSPDNPYSDIPGVNSRDHVPSTRLLQDASFLRLSQLNLSVDLANYVFKQTGKQLVVYVGGRNLLLFTKYRGYDPEVNSSGTSSTVRAKDDGAYPNSRIYNIGINLTL</sequence>
<dbReference type="InterPro" id="IPR023997">
    <property type="entry name" value="TonB-dep_OMP_SusC/RagA_CS"/>
</dbReference>
<evidence type="ECO:0000256" key="4">
    <source>
        <dbReference type="ARBA" id="ARBA00022692"/>
    </source>
</evidence>
<accession>A0ABV7JGQ4</accession>
<dbReference type="InterPro" id="IPR036942">
    <property type="entry name" value="Beta-barrel_TonB_sf"/>
</dbReference>
<gene>
    <name evidence="11" type="ORF">ACFOET_05915</name>
</gene>
<dbReference type="Pfam" id="PF13715">
    <property type="entry name" value="CarbopepD_reg_2"/>
    <property type="match status" value="1"/>
</dbReference>
<feature type="transmembrane region" description="Helical" evidence="9">
    <location>
        <begin position="21"/>
        <end position="43"/>
    </location>
</feature>
<dbReference type="InterPro" id="IPR012910">
    <property type="entry name" value="Plug_dom"/>
</dbReference>
<dbReference type="SUPFAM" id="SSF56935">
    <property type="entry name" value="Porins"/>
    <property type="match status" value="1"/>
</dbReference>
<evidence type="ECO:0000256" key="5">
    <source>
        <dbReference type="ARBA" id="ARBA00023136"/>
    </source>
</evidence>
<dbReference type="NCBIfam" id="TIGR04056">
    <property type="entry name" value="OMP_RagA_SusC"/>
    <property type="match status" value="1"/>
</dbReference>
<comment type="caution">
    <text evidence="11">The sequence shown here is derived from an EMBL/GenBank/DDBJ whole genome shotgun (WGS) entry which is preliminary data.</text>
</comment>
<feature type="region of interest" description="Disordered" evidence="8">
    <location>
        <begin position="121"/>
        <end position="142"/>
    </location>
</feature>
<dbReference type="Gene3D" id="2.60.40.1120">
    <property type="entry name" value="Carboxypeptidase-like, regulatory domain"/>
    <property type="match status" value="1"/>
</dbReference>
<evidence type="ECO:0000259" key="10">
    <source>
        <dbReference type="Pfam" id="PF07715"/>
    </source>
</evidence>
<dbReference type="InterPro" id="IPR018247">
    <property type="entry name" value="EF_Hand_1_Ca_BS"/>
</dbReference>
<dbReference type="SUPFAM" id="SSF49464">
    <property type="entry name" value="Carboxypeptidase regulatory domain-like"/>
    <property type="match status" value="1"/>
</dbReference>
<evidence type="ECO:0000256" key="7">
    <source>
        <dbReference type="PROSITE-ProRule" id="PRU01360"/>
    </source>
</evidence>
<dbReference type="InterPro" id="IPR037066">
    <property type="entry name" value="Plug_dom_sf"/>
</dbReference>
<keyword evidence="12" id="KW-1185">Reference proteome</keyword>
<evidence type="ECO:0000256" key="9">
    <source>
        <dbReference type="SAM" id="Phobius"/>
    </source>
</evidence>
<evidence type="ECO:0000313" key="11">
    <source>
        <dbReference type="EMBL" id="MFC3197139.1"/>
    </source>
</evidence>
<dbReference type="NCBIfam" id="TIGR04057">
    <property type="entry name" value="SusC_RagA_signa"/>
    <property type="match status" value="1"/>
</dbReference>
<comment type="subcellular location">
    <subcellularLocation>
        <location evidence="1 7">Cell outer membrane</location>
        <topology evidence="1 7">Multi-pass membrane protein</topology>
    </subcellularLocation>
</comment>
<name>A0ABV7JGQ4_9SPHI</name>
<evidence type="ECO:0000256" key="8">
    <source>
        <dbReference type="SAM" id="MobiDB-lite"/>
    </source>
</evidence>
<dbReference type="Proteomes" id="UP001595526">
    <property type="component" value="Unassembled WGS sequence"/>
</dbReference>
<evidence type="ECO:0000256" key="6">
    <source>
        <dbReference type="ARBA" id="ARBA00023237"/>
    </source>
</evidence>